<dbReference type="EMBL" id="SPHZ02000012">
    <property type="protein sequence ID" value="KAF0890043.1"/>
    <property type="molecule type" value="Genomic_DNA"/>
</dbReference>
<evidence type="ECO:0000313" key="1">
    <source>
        <dbReference type="EMBL" id="KAF0890043.1"/>
    </source>
</evidence>
<organism evidence="1 2">
    <name type="scientific">Oryza meyeriana var. granulata</name>
    <dbReference type="NCBI Taxonomy" id="110450"/>
    <lineage>
        <taxon>Eukaryota</taxon>
        <taxon>Viridiplantae</taxon>
        <taxon>Streptophyta</taxon>
        <taxon>Embryophyta</taxon>
        <taxon>Tracheophyta</taxon>
        <taxon>Spermatophyta</taxon>
        <taxon>Magnoliopsida</taxon>
        <taxon>Liliopsida</taxon>
        <taxon>Poales</taxon>
        <taxon>Poaceae</taxon>
        <taxon>BOP clade</taxon>
        <taxon>Oryzoideae</taxon>
        <taxon>Oryzeae</taxon>
        <taxon>Oryzinae</taxon>
        <taxon>Oryza</taxon>
        <taxon>Oryza meyeriana</taxon>
    </lineage>
</organism>
<comment type="caution">
    <text evidence="1">The sequence shown here is derived from an EMBL/GenBank/DDBJ whole genome shotgun (WGS) entry which is preliminary data.</text>
</comment>
<dbReference type="Proteomes" id="UP000479710">
    <property type="component" value="Unassembled WGS sequence"/>
</dbReference>
<reference evidence="1 2" key="1">
    <citation type="submission" date="2019-11" db="EMBL/GenBank/DDBJ databases">
        <title>Whole genome sequence of Oryza granulata.</title>
        <authorList>
            <person name="Li W."/>
        </authorList>
    </citation>
    <scope>NUCLEOTIDE SEQUENCE [LARGE SCALE GENOMIC DNA]</scope>
    <source>
        <strain evidence="2">cv. Menghai</strain>
        <tissue evidence="1">Leaf</tissue>
    </source>
</reference>
<sequence length="210" mass="22107">MPCCKDLKELVFWFVKFFGSNRLTEKSEKKQEDMSHFAAAMKSPLPVATSAAAAADGKSPLFCPKPRRPVAPLRCHHSDAGAGMDLLDLLLSKGEESSSLAAASPQPPLFCGSPPRRASNPVVHDSRFGVDCPPMPAWPVVAAAAAPVAVVHRPTPRPAAPMPMPMSPRGGAGGCARARFAFQPAAVRVEGFDCLDRGRGGRGHGITAMA</sequence>
<dbReference type="PANTHER" id="PTHR33384:SF1">
    <property type="entry name" value="EXPRESSED PROTEIN"/>
    <property type="match status" value="1"/>
</dbReference>
<dbReference type="AlphaFoldDB" id="A0A6G1BRK9"/>
<keyword evidence="2" id="KW-1185">Reference proteome</keyword>
<accession>A0A6G1BRK9</accession>
<proteinExistence type="predicted"/>
<dbReference type="PANTHER" id="PTHR33384">
    <property type="entry name" value="EXPRESSED PROTEIN"/>
    <property type="match status" value="1"/>
</dbReference>
<dbReference type="OrthoDB" id="748203at2759"/>
<protein>
    <submittedName>
        <fullName evidence="1">Uncharacterized protein</fullName>
    </submittedName>
</protein>
<gene>
    <name evidence="1" type="ORF">E2562_036419</name>
</gene>
<evidence type="ECO:0000313" key="2">
    <source>
        <dbReference type="Proteomes" id="UP000479710"/>
    </source>
</evidence>
<name>A0A6G1BRK9_9ORYZ</name>